<dbReference type="AlphaFoldDB" id="A0A8I0Q4J1"/>
<dbReference type="PROSITE" id="PS51257">
    <property type="entry name" value="PROKAR_LIPOPROTEIN"/>
    <property type="match status" value="1"/>
</dbReference>
<gene>
    <name evidence="3" type="ORF">CYG68_20955</name>
</gene>
<dbReference type="Pfam" id="PF03526">
    <property type="entry name" value="Microcin"/>
    <property type="match status" value="1"/>
</dbReference>
<dbReference type="GO" id="GO:0015643">
    <property type="term" value="F:toxic substance binding"/>
    <property type="evidence" value="ECO:0007669"/>
    <property type="project" value="InterPro"/>
</dbReference>
<dbReference type="RefSeq" id="WP_193830518.1">
    <property type="nucleotide sequence ID" value="NZ_PKLF01000051.1"/>
</dbReference>
<keyword evidence="2" id="KW-0472">Membrane</keyword>
<organism evidence="3 4">
    <name type="scientific">Morganella morganii</name>
    <name type="common">Proteus morganii</name>
    <dbReference type="NCBI Taxonomy" id="582"/>
    <lineage>
        <taxon>Bacteria</taxon>
        <taxon>Pseudomonadati</taxon>
        <taxon>Pseudomonadota</taxon>
        <taxon>Gammaproteobacteria</taxon>
        <taxon>Enterobacterales</taxon>
        <taxon>Morganellaceae</taxon>
        <taxon>Morganella</taxon>
    </lineage>
</organism>
<reference evidence="3" key="1">
    <citation type="submission" date="2017-12" db="EMBL/GenBank/DDBJ databases">
        <title>Genome sequencing and analysis.</title>
        <authorList>
            <person name="Huang Y.-T."/>
        </authorList>
    </citation>
    <scope>NUCLEOTIDE SEQUENCE</scope>
    <source>
        <strain evidence="3">VGH116</strain>
    </source>
</reference>
<accession>A0A8I0Q4J1</accession>
<protein>
    <submittedName>
        <fullName evidence="3">Colicin transporter</fullName>
    </submittedName>
</protein>
<comment type="caution">
    <text evidence="3">The sequence shown here is derived from an EMBL/GenBank/DDBJ whole genome shotgun (WGS) entry which is preliminary data.</text>
</comment>
<sequence>MNKKYYIKNMCWGWFIGILFLYSCMESEHKYKYIILFISVVGIGLYPLAKWCVEWFFLKFTTREFWNSGFFMETPGKAGLLAIYYGSVFLLSIPITVIFSVIIFIKRLLKK</sequence>
<name>A0A8I0Q4J1_MORMO</name>
<dbReference type="GO" id="GO:0030153">
    <property type="term" value="P:bacteriocin immunity"/>
    <property type="evidence" value="ECO:0007669"/>
    <property type="project" value="UniProtKB-KW"/>
</dbReference>
<keyword evidence="1" id="KW-0079">Bacteriocin immunity</keyword>
<proteinExistence type="predicted"/>
<feature type="transmembrane region" description="Helical" evidence="2">
    <location>
        <begin position="34"/>
        <end position="58"/>
    </location>
</feature>
<evidence type="ECO:0000256" key="2">
    <source>
        <dbReference type="SAM" id="Phobius"/>
    </source>
</evidence>
<keyword evidence="2" id="KW-0812">Transmembrane</keyword>
<evidence type="ECO:0000313" key="3">
    <source>
        <dbReference type="EMBL" id="MBE8614795.1"/>
    </source>
</evidence>
<dbReference type="Proteomes" id="UP000650477">
    <property type="component" value="Unassembled WGS sequence"/>
</dbReference>
<evidence type="ECO:0000313" key="4">
    <source>
        <dbReference type="Proteomes" id="UP000650477"/>
    </source>
</evidence>
<evidence type="ECO:0000256" key="1">
    <source>
        <dbReference type="ARBA" id="ARBA00023025"/>
    </source>
</evidence>
<dbReference type="InterPro" id="IPR003061">
    <property type="entry name" value="Microcin"/>
</dbReference>
<feature type="transmembrane region" description="Helical" evidence="2">
    <location>
        <begin position="78"/>
        <end position="105"/>
    </location>
</feature>
<dbReference type="EMBL" id="PKLF01000051">
    <property type="protein sequence ID" value="MBE8614795.1"/>
    <property type="molecule type" value="Genomic_DNA"/>
</dbReference>
<keyword evidence="2" id="KW-1133">Transmembrane helix</keyword>